<evidence type="ECO:0000256" key="1">
    <source>
        <dbReference type="ARBA" id="ARBA00022723"/>
    </source>
</evidence>
<feature type="domain" description="GRF-type" evidence="7">
    <location>
        <begin position="21"/>
        <end position="69"/>
    </location>
</feature>
<feature type="region of interest" description="Disordered" evidence="6">
    <location>
        <begin position="334"/>
        <end position="359"/>
    </location>
</feature>
<evidence type="ECO:0000313" key="9">
    <source>
        <dbReference type="Proteomes" id="UP001302126"/>
    </source>
</evidence>
<dbReference type="PROSITE" id="PS51999">
    <property type="entry name" value="ZF_GRF"/>
    <property type="match status" value="1"/>
</dbReference>
<feature type="compositionally biased region" description="Low complexity" evidence="6">
    <location>
        <begin position="164"/>
        <end position="174"/>
    </location>
</feature>
<feature type="compositionally biased region" description="Polar residues" evidence="6">
    <location>
        <begin position="91"/>
        <end position="126"/>
    </location>
</feature>
<feature type="region of interest" description="Disordered" evidence="6">
    <location>
        <begin position="210"/>
        <end position="231"/>
    </location>
</feature>
<protein>
    <recommendedName>
        <fullName evidence="7">GRF-type domain-containing protein</fullName>
    </recommendedName>
</protein>
<evidence type="ECO:0000256" key="3">
    <source>
        <dbReference type="ARBA" id="ARBA00022833"/>
    </source>
</evidence>
<reference evidence="8" key="2">
    <citation type="submission" date="2023-05" db="EMBL/GenBank/DDBJ databases">
        <authorList>
            <consortium name="Lawrence Berkeley National Laboratory"/>
            <person name="Steindorff A."/>
            <person name="Hensen N."/>
            <person name="Bonometti L."/>
            <person name="Westerberg I."/>
            <person name="Brannstrom I.O."/>
            <person name="Guillou S."/>
            <person name="Cros-Aarteil S."/>
            <person name="Calhoun S."/>
            <person name="Haridas S."/>
            <person name="Kuo A."/>
            <person name="Mondo S."/>
            <person name="Pangilinan J."/>
            <person name="Riley R."/>
            <person name="Labutti K."/>
            <person name="Andreopoulos B."/>
            <person name="Lipzen A."/>
            <person name="Chen C."/>
            <person name="Yanf M."/>
            <person name="Daum C."/>
            <person name="Ng V."/>
            <person name="Clum A."/>
            <person name="Ohm R."/>
            <person name="Martin F."/>
            <person name="Silar P."/>
            <person name="Natvig D."/>
            <person name="Lalanne C."/>
            <person name="Gautier V."/>
            <person name="Ament-Velasquez S.L."/>
            <person name="Kruys A."/>
            <person name="Hutchinson M.I."/>
            <person name="Powell A.J."/>
            <person name="Barry K."/>
            <person name="Miller A.N."/>
            <person name="Grigoriev I.V."/>
            <person name="Debuchy R."/>
            <person name="Gladieux P."/>
            <person name="Thoren M.H."/>
            <person name="Johannesson H."/>
        </authorList>
    </citation>
    <scope>NUCLEOTIDE SEQUENCE</scope>
    <source>
        <strain evidence="8">PSN309</strain>
    </source>
</reference>
<gene>
    <name evidence="8" type="ORF">QBC35DRAFT_107686</name>
</gene>
<keyword evidence="1" id="KW-0479">Metal-binding</keyword>
<dbReference type="InterPro" id="IPR010666">
    <property type="entry name" value="Znf_GRF"/>
</dbReference>
<evidence type="ECO:0000256" key="2">
    <source>
        <dbReference type="ARBA" id="ARBA00022771"/>
    </source>
</evidence>
<evidence type="ECO:0000256" key="4">
    <source>
        <dbReference type="PROSITE-ProRule" id="PRU01343"/>
    </source>
</evidence>
<keyword evidence="3" id="KW-0862">Zinc</keyword>
<sequence>MGLPGWFDPNAGDNGVWYCYCSFDQPLKAVLRKSTTSRNDGRWFWGCPRYDQTREKKGTCDMFRWESDAIEFEKLVREGKEQGGPPKFPVTPNTSRFYGNPQQQQQHSIQTTPVSQLSPATGQSSILALRGTPSKQAHNKVPDHAPPPTPSVTSTIREGLKSFNMGSDDGTGDNSNDDDSDEAMGNHYATQQTLFTETNTPRQQTAKAALEHSRTVPGRALLPPTPVSEGPNVRNRLLIAAEARQSPTKRRKRTAETVSFHQDLESQVWTMEKEIEELRAVTAKLTKNVEELKEENQGLKEDRRELRMENKEVREDHRVLSEENKELRAHHFARRAAKHNSASQYTVDGGTGALTLYQE</sequence>
<accession>A0AAN7APB6</accession>
<feature type="region of interest" description="Disordered" evidence="6">
    <location>
        <begin position="79"/>
        <end position="184"/>
    </location>
</feature>
<organism evidence="8 9">
    <name type="scientific">Podospora australis</name>
    <dbReference type="NCBI Taxonomy" id="1536484"/>
    <lineage>
        <taxon>Eukaryota</taxon>
        <taxon>Fungi</taxon>
        <taxon>Dikarya</taxon>
        <taxon>Ascomycota</taxon>
        <taxon>Pezizomycotina</taxon>
        <taxon>Sordariomycetes</taxon>
        <taxon>Sordariomycetidae</taxon>
        <taxon>Sordariales</taxon>
        <taxon>Podosporaceae</taxon>
        <taxon>Podospora</taxon>
    </lineage>
</organism>
<dbReference type="AlphaFoldDB" id="A0AAN7APB6"/>
<dbReference type="EMBL" id="MU864351">
    <property type="protein sequence ID" value="KAK4193477.1"/>
    <property type="molecule type" value="Genomic_DNA"/>
</dbReference>
<evidence type="ECO:0000313" key="8">
    <source>
        <dbReference type="EMBL" id="KAK4193477.1"/>
    </source>
</evidence>
<feature type="coiled-coil region" evidence="5">
    <location>
        <begin position="261"/>
        <end position="330"/>
    </location>
</feature>
<dbReference type="GO" id="GO:0008270">
    <property type="term" value="F:zinc ion binding"/>
    <property type="evidence" value="ECO:0007669"/>
    <property type="project" value="UniProtKB-KW"/>
</dbReference>
<evidence type="ECO:0000256" key="6">
    <source>
        <dbReference type="SAM" id="MobiDB-lite"/>
    </source>
</evidence>
<dbReference type="Proteomes" id="UP001302126">
    <property type="component" value="Unassembled WGS sequence"/>
</dbReference>
<keyword evidence="9" id="KW-1185">Reference proteome</keyword>
<keyword evidence="2 4" id="KW-0863">Zinc-finger</keyword>
<reference evidence="8" key="1">
    <citation type="journal article" date="2023" name="Mol. Phylogenet. Evol.">
        <title>Genome-scale phylogeny and comparative genomics of the fungal order Sordariales.</title>
        <authorList>
            <person name="Hensen N."/>
            <person name="Bonometti L."/>
            <person name="Westerberg I."/>
            <person name="Brannstrom I.O."/>
            <person name="Guillou S."/>
            <person name="Cros-Aarteil S."/>
            <person name="Calhoun S."/>
            <person name="Haridas S."/>
            <person name="Kuo A."/>
            <person name="Mondo S."/>
            <person name="Pangilinan J."/>
            <person name="Riley R."/>
            <person name="LaButti K."/>
            <person name="Andreopoulos B."/>
            <person name="Lipzen A."/>
            <person name="Chen C."/>
            <person name="Yan M."/>
            <person name="Daum C."/>
            <person name="Ng V."/>
            <person name="Clum A."/>
            <person name="Steindorff A."/>
            <person name="Ohm R.A."/>
            <person name="Martin F."/>
            <person name="Silar P."/>
            <person name="Natvig D.O."/>
            <person name="Lalanne C."/>
            <person name="Gautier V."/>
            <person name="Ament-Velasquez S.L."/>
            <person name="Kruys A."/>
            <person name="Hutchinson M.I."/>
            <person name="Powell A.J."/>
            <person name="Barry K."/>
            <person name="Miller A.N."/>
            <person name="Grigoriev I.V."/>
            <person name="Debuchy R."/>
            <person name="Gladieux P."/>
            <person name="Hiltunen Thoren M."/>
            <person name="Johannesson H."/>
        </authorList>
    </citation>
    <scope>NUCLEOTIDE SEQUENCE</scope>
    <source>
        <strain evidence="8">PSN309</strain>
    </source>
</reference>
<evidence type="ECO:0000256" key="5">
    <source>
        <dbReference type="SAM" id="Coils"/>
    </source>
</evidence>
<proteinExistence type="predicted"/>
<evidence type="ECO:0000259" key="7">
    <source>
        <dbReference type="PROSITE" id="PS51999"/>
    </source>
</evidence>
<keyword evidence="5" id="KW-0175">Coiled coil</keyword>
<name>A0AAN7APB6_9PEZI</name>
<comment type="caution">
    <text evidence="8">The sequence shown here is derived from an EMBL/GenBank/DDBJ whole genome shotgun (WGS) entry which is preliminary data.</text>
</comment>